<proteinExistence type="predicted"/>
<feature type="compositionally biased region" description="Polar residues" evidence="1">
    <location>
        <begin position="29"/>
        <end position="47"/>
    </location>
</feature>
<evidence type="ECO:0000313" key="3">
    <source>
        <dbReference type="Proteomes" id="UP001159405"/>
    </source>
</evidence>
<gene>
    <name evidence="2" type="ORF">PLOB_00013380</name>
</gene>
<sequence>DRAARLKADVLQRLAAINKKLTVLRPGLSESQNMSGSPPSPLNQNIVENGATSSSTSGSNDHRKGPHKASALFATKGGDRRCAFCLGGHPPEDCKTVQDVKE</sequence>
<accession>A0ABN8R1B5</accession>
<evidence type="ECO:0000313" key="2">
    <source>
        <dbReference type="EMBL" id="CAH3173108.1"/>
    </source>
</evidence>
<keyword evidence="3" id="KW-1185">Reference proteome</keyword>
<organism evidence="2 3">
    <name type="scientific">Porites lobata</name>
    <dbReference type="NCBI Taxonomy" id="104759"/>
    <lineage>
        <taxon>Eukaryota</taxon>
        <taxon>Metazoa</taxon>
        <taxon>Cnidaria</taxon>
        <taxon>Anthozoa</taxon>
        <taxon>Hexacorallia</taxon>
        <taxon>Scleractinia</taxon>
        <taxon>Fungiina</taxon>
        <taxon>Poritidae</taxon>
        <taxon>Porites</taxon>
    </lineage>
</organism>
<feature type="non-terminal residue" evidence="2">
    <location>
        <position position="102"/>
    </location>
</feature>
<feature type="compositionally biased region" description="Low complexity" evidence="1">
    <location>
        <begin position="49"/>
        <end position="59"/>
    </location>
</feature>
<feature type="region of interest" description="Disordered" evidence="1">
    <location>
        <begin position="25"/>
        <end position="72"/>
    </location>
</feature>
<evidence type="ECO:0000256" key="1">
    <source>
        <dbReference type="SAM" id="MobiDB-lite"/>
    </source>
</evidence>
<name>A0ABN8R1B5_9CNID</name>
<protein>
    <submittedName>
        <fullName evidence="2">Uncharacterized protein</fullName>
    </submittedName>
</protein>
<feature type="non-terminal residue" evidence="2">
    <location>
        <position position="1"/>
    </location>
</feature>
<dbReference type="Proteomes" id="UP001159405">
    <property type="component" value="Unassembled WGS sequence"/>
</dbReference>
<reference evidence="2 3" key="1">
    <citation type="submission" date="2022-05" db="EMBL/GenBank/DDBJ databases">
        <authorList>
            <consortium name="Genoscope - CEA"/>
            <person name="William W."/>
        </authorList>
    </citation>
    <scope>NUCLEOTIDE SEQUENCE [LARGE SCALE GENOMIC DNA]</scope>
</reference>
<comment type="caution">
    <text evidence="2">The sequence shown here is derived from an EMBL/GenBank/DDBJ whole genome shotgun (WGS) entry which is preliminary data.</text>
</comment>
<dbReference type="EMBL" id="CALNXK010000178">
    <property type="protein sequence ID" value="CAH3173108.1"/>
    <property type="molecule type" value="Genomic_DNA"/>
</dbReference>